<name>A0ABT0A5N7_9GAMM</name>
<keyword evidence="4" id="KW-1185">Reference proteome</keyword>
<protein>
    <submittedName>
        <fullName evidence="3">Tetratricopeptide repeat protein</fullName>
    </submittedName>
</protein>
<dbReference type="RefSeq" id="WP_243321616.1">
    <property type="nucleotide sequence ID" value="NZ_JALGCL010000003.1"/>
</dbReference>
<dbReference type="Gene3D" id="1.25.40.10">
    <property type="entry name" value="Tetratricopeptide repeat domain"/>
    <property type="match status" value="3"/>
</dbReference>
<feature type="signal peptide" evidence="2">
    <location>
        <begin position="1"/>
        <end position="26"/>
    </location>
</feature>
<dbReference type="Pfam" id="PF14559">
    <property type="entry name" value="TPR_19"/>
    <property type="match status" value="2"/>
</dbReference>
<feature type="repeat" description="TPR" evidence="1">
    <location>
        <begin position="190"/>
        <end position="223"/>
    </location>
</feature>
<dbReference type="InterPro" id="IPR019734">
    <property type="entry name" value="TPR_rpt"/>
</dbReference>
<keyword evidence="1" id="KW-0802">TPR repeat</keyword>
<organism evidence="3 4">
    <name type="scientific">Cognatiluteimonas sedimenti</name>
    <dbReference type="NCBI Taxonomy" id="2927791"/>
    <lineage>
        <taxon>Bacteria</taxon>
        <taxon>Pseudomonadati</taxon>
        <taxon>Pseudomonadota</taxon>
        <taxon>Gammaproteobacteria</taxon>
        <taxon>Lysobacterales</taxon>
        <taxon>Lysobacteraceae</taxon>
        <taxon>Cognatiluteimonas</taxon>
    </lineage>
</organism>
<gene>
    <name evidence="3" type="ORF">MQC88_10065</name>
</gene>
<dbReference type="Proteomes" id="UP001165423">
    <property type="component" value="Unassembled WGS sequence"/>
</dbReference>
<reference evidence="3 4" key="1">
    <citation type="submission" date="2022-03" db="EMBL/GenBank/DDBJ databases">
        <title>Luteimonas soily sp. nov., a novel bacterium isolated from the soil.</title>
        <authorList>
            <person name="Zhang X."/>
        </authorList>
    </citation>
    <scope>NUCLEOTIDE SEQUENCE [LARGE SCALE GENOMIC DNA]</scope>
    <source>
        <strain evidence="3 4">50</strain>
    </source>
</reference>
<evidence type="ECO:0000313" key="3">
    <source>
        <dbReference type="EMBL" id="MCJ0826289.1"/>
    </source>
</evidence>
<comment type="caution">
    <text evidence="3">The sequence shown here is derived from an EMBL/GenBank/DDBJ whole genome shotgun (WGS) entry which is preliminary data.</text>
</comment>
<evidence type="ECO:0000256" key="2">
    <source>
        <dbReference type="SAM" id="SignalP"/>
    </source>
</evidence>
<dbReference type="InterPro" id="IPR011990">
    <property type="entry name" value="TPR-like_helical_dom_sf"/>
</dbReference>
<evidence type="ECO:0000256" key="1">
    <source>
        <dbReference type="PROSITE-ProRule" id="PRU00339"/>
    </source>
</evidence>
<dbReference type="SMART" id="SM00028">
    <property type="entry name" value="TPR"/>
    <property type="match status" value="4"/>
</dbReference>
<proteinExistence type="predicted"/>
<dbReference type="SUPFAM" id="SSF48452">
    <property type="entry name" value="TPR-like"/>
    <property type="match status" value="2"/>
</dbReference>
<dbReference type="PROSITE" id="PS50005">
    <property type="entry name" value="TPR"/>
    <property type="match status" value="1"/>
</dbReference>
<feature type="chain" id="PRO_5046387877" evidence="2">
    <location>
        <begin position="27"/>
        <end position="375"/>
    </location>
</feature>
<dbReference type="Pfam" id="PF13432">
    <property type="entry name" value="TPR_16"/>
    <property type="match status" value="1"/>
</dbReference>
<accession>A0ABT0A5N7</accession>
<sequence>MKTHSVRTSLIAVALVAVFAATPAIAQEDYGNVGSQSLRAKRDAERAKKAAAQKASEPVAAQYPQATRQEPETIATKEGLKKLTEVQKLYEAQDYANAIAQAGVIAADASSNAYEKAFAHQLAASAAAASGDDAAAAKNFEQALAANGLDNNNHYTVMFNLAVTQYGLGQNEQALQTVDRFLSETKSDKPEAQTLRGGILMALERYDEAGKFYDTLLAQHPDDKSIRMNAVAAYQQSNQPDKAVALLAAAQAKGQLTEASEYRALYVSYINADQDKQALAVIDDGIAKGVIQPGPDLARDYMVLGQKAYYASDLATAIQMYGRAAPMAADGEAALNLAKVYAEAGKPAEAKAAAQQALDKGVKDTAAANKLLGGG</sequence>
<dbReference type="EMBL" id="JALGCL010000003">
    <property type="protein sequence ID" value="MCJ0826289.1"/>
    <property type="molecule type" value="Genomic_DNA"/>
</dbReference>
<keyword evidence="2" id="KW-0732">Signal</keyword>
<evidence type="ECO:0000313" key="4">
    <source>
        <dbReference type="Proteomes" id="UP001165423"/>
    </source>
</evidence>